<proteinExistence type="inferred from homology"/>
<protein>
    <recommendedName>
        <fullName evidence="7">Beta-glucosidase</fullName>
    </recommendedName>
</protein>
<dbReference type="SUPFAM" id="SSF51445">
    <property type="entry name" value="(Trans)glycosidases"/>
    <property type="match status" value="1"/>
</dbReference>
<evidence type="ECO:0000256" key="4">
    <source>
        <dbReference type="RuleBase" id="RU003690"/>
    </source>
</evidence>
<keyword evidence="2" id="KW-0378">Hydrolase</keyword>
<dbReference type="InterPro" id="IPR001360">
    <property type="entry name" value="Glyco_hydro_1"/>
</dbReference>
<dbReference type="EMBL" id="LR824552">
    <property type="protein sequence ID" value="CAH1640817.1"/>
    <property type="molecule type" value="Genomic_DNA"/>
</dbReference>
<evidence type="ECO:0000256" key="1">
    <source>
        <dbReference type="ARBA" id="ARBA00010838"/>
    </source>
</evidence>
<dbReference type="GO" id="GO:0008422">
    <property type="term" value="F:beta-glucosidase activity"/>
    <property type="evidence" value="ECO:0007669"/>
    <property type="project" value="TreeGrafter"/>
</dbReference>
<dbReference type="Pfam" id="PF00232">
    <property type="entry name" value="Glyco_hydro_1"/>
    <property type="match status" value="1"/>
</dbReference>
<evidence type="ECO:0000313" key="5">
    <source>
        <dbReference type="EMBL" id="CAH1640817.1"/>
    </source>
</evidence>
<dbReference type="AlphaFoldDB" id="A0A9P0I5X5"/>
<keyword evidence="6" id="KW-1185">Reference proteome</keyword>
<organism evidence="5 6">
    <name type="scientific">Spodoptera littoralis</name>
    <name type="common">Egyptian cotton leafworm</name>
    <dbReference type="NCBI Taxonomy" id="7109"/>
    <lineage>
        <taxon>Eukaryota</taxon>
        <taxon>Metazoa</taxon>
        <taxon>Ecdysozoa</taxon>
        <taxon>Arthropoda</taxon>
        <taxon>Hexapoda</taxon>
        <taxon>Insecta</taxon>
        <taxon>Pterygota</taxon>
        <taxon>Neoptera</taxon>
        <taxon>Endopterygota</taxon>
        <taxon>Lepidoptera</taxon>
        <taxon>Glossata</taxon>
        <taxon>Ditrysia</taxon>
        <taxon>Noctuoidea</taxon>
        <taxon>Noctuidae</taxon>
        <taxon>Amphipyrinae</taxon>
        <taxon>Spodoptera</taxon>
    </lineage>
</organism>
<comment type="similarity">
    <text evidence="1 4">Belongs to the glycosyl hydrolase 1 family.</text>
</comment>
<evidence type="ECO:0000313" key="6">
    <source>
        <dbReference type="Proteomes" id="UP001153321"/>
    </source>
</evidence>
<dbReference type="InterPro" id="IPR017853">
    <property type="entry name" value="GH"/>
</dbReference>
<dbReference type="PRINTS" id="PR00131">
    <property type="entry name" value="GLHYDRLASE1"/>
</dbReference>
<dbReference type="GO" id="GO:0005975">
    <property type="term" value="P:carbohydrate metabolic process"/>
    <property type="evidence" value="ECO:0007669"/>
    <property type="project" value="InterPro"/>
</dbReference>
<evidence type="ECO:0000256" key="3">
    <source>
        <dbReference type="ARBA" id="ARBA00023295"/>
    </source>
</evidence>
<dbReference type="PANTHER" id="PTHR10353:SF36">
    <property type="entry name" value="LP05116P"/>
    <property type="match status" value="1"/>
</dbReference>
<dbReference type="PANTHER" id="PTHR10353">
    <property type="entry name" value="GLYCOSYL HYDROLASE"/>
    <property type="match status" value="1"/>
</dbReference>
<dbReference type="Gene3D" id="3.20.20.80">
    <property type="entry name" value="Glycosidases"/>
    <property type="match status" value="1"/>
</dbReference>
<reference evidence="5" key="1">
    <citation type="submission" date="2022-02" db="EMBL/GenBank/DDBJ databases">
        <authorList>
            <person name="King R."/>
        </authorList>
    </citation>
    <scope>NUCLEOTIDE SEQUENCE</scope>
</reference>
<sequence length="238" mass="27646">MPLTEDLEDLAEIAREYFTGRYTHAIFSKEGGWPKVIEEQVAKVSKEQGFNESRLPPFTEEEVNLIRGSYDFFGMNHYTSKLVRYTKPGEKTTSALFTSIYEFNATLVTDPTWKRGQTDYMVTYPQGIRAQMEWVRKQYGDIEILITENGYATGEPIIDDDERVDYVKSYLNEVLLAIQEGIKVIGYSYWSLMDNFEWGSGYSSKFGIYQVDFEDPERTRTARKSARYIADIIKNRVL</sequence>
<accession>A0A9P0I5X5</accession>
<keyword evidence="3" id="KW-0326">Glycosidase</keyword>
<evidence type="ECO:0000256" key="2">
    <source>
        <dbReference type="ARBA" id="ARBA00022801"/>
    </source>
</evidence>
<dbReference type="Proteomes" id="UP001153321">
    <property type="component" value="Chromosome 21"/>
</dbReference>
<gene>
    <name evidence="5" type="ORF">SPLIT_LOCUS6173</name>
</gene>
<name>A0A9P0I5X5_SPOLI</name>
<evidence type="ECO:0008006" key="7">
    <source>
        <dbReference type="Google" id="ProtNLM"/>
    </source>
</evidence>